<evidence type="ECO:0000313" key="2">
    <source>
        <dbReference type="EMBL" id="QDX93632.1"/>
    </source>
</evidence>
<name>A0A518V9G6_BRELA</name>
<protein>
    <submittedName>
        <fullName evidence="2">Uncharacterized protein</fullName>
    </submittedName>
</protein>
<evidence type="ECO:0000256" key="1">
    <source>
        <dbReference type="SAM" id="MobiDB-lite"/>
    </source>
</evidence>
<reference evidence="2 3" key="1">
    <citation type="submission" date="2018-11" db="EMBL/GenBank/DDBJ databases">
        <title>Phylogenetic determinants of toxin gene distribution in genomes of Brevibacillus laterosporus.</title>
        <authorList>
            <person name="Glare T.R."/>
            <person name="Durrant A."/>
            <person name="Berry C."/>
            <person name="Palma L."/>
            <person name="Ormskirk M."/>
            <person name="Cox M.O."/>
        </authorList>
    </citation>
    <scope>NUCLEOTIDE SEQUENCE [LARGE SCALE GENOMIC DNA]</scope>
    <source>
        <strain evidence="2 3">1821L</strain>
    </source>
</reference>
<gene>
    <name evidence="2" type="ORF">EEL30_15805</name>
</gene>
<keyword evidence="3" id="KW-1185">Reference proteome</keyword>
<dbReference type="Proteomes" id="UP000319432">
    <property type="component" value="Chromosome"/>
</dbReference>
<dbReference type="OrthoDB" id="2991613at2"/>
<dbReference type="EMBL" id="CP033464">
    <property type="protein sequence ID" value="QDX93632.1"/>
    <property type="molecule type" value="Genomic_DNA"/>
</dbReference>
<dbReference type="AlphaFoldDB" id="A0A518V9G6"/>
<organism evidence="2 3">
    <name type="scientific">Brevibacillus laterosporus</name>
    <name type="common">Bacillus laterosporus</name>
    <dbReference type="NCBI Taxonomy" id="1465"/>
    <lineage>
        <taxon>Bacteria</taxon>
        <taxon>Bacillati</taxon>
        <taxon>Bacillota</taxon>
        <taxon>Bacilli</taxon>
        <taxon>Bacillales</taxon>
        <taxon>Paenibacillaceae</taxon>
        <taxon>Brevibacillus</taxon>
    </lineage>
</organism>
<accession>A0A518V9G6</accession>
<proteinExistence type="predicted"/>
<sequence length="72" mass="8281">MANYKASPFYEIDSGDVRVKFDFFGMYTTEKADQIATLDELVPTWIKRLDYEKQTEEPATQPVKKGRGKASE</sequence>
<feature type="region of interest" description="Disordered" evidence="1">
    <location>
        <begin position="53"/>
        <end position="72"/>
    </location>
</feature>
<evidence type="ECO:0000313" key="3">
    <source>
        <dbReference type="Proteomes" id="UP000319432"/>
    </source>
</evidence>